<proteinExistence type="predicted"/>
<organism evidence="2 3">
    <name type="scientific">Longivirga aurantiaca</name>
    <dbReference type="NCBI Taxonomy" id="1837743"/>
    <lineage>
        <taxon>Bacteria</taxon>
        <taxon>Bacillati</taxon>
        <taxon>Actinomycetota</taxon>
        <taxon>Actinomycetes</taxon>
        <taxon>Sporichthyales</taxon>
        <taxon>Sporichthyaceae</taxon>
        <taxon>Longivirga</taxon>
    </lineage>
</organism>
<feature type="domain" description="Glutamine amidotransferase" evidence="1">
    <location>
        <begin position="56"/>
        <end position="194"/>
    </location>
</feature>
<evidence type="ECO:0000259" key="1">
    <source>
        <dbReference type="Pfam" id="PF00117"/>
    </source>
</evidence>
<gene>
    <name evidence="2" type="ORF">ACFQGU_13575</name>
</gene>
<sequence>MTSQTIEGAAAPARLLVIQNDPTDPVGLLGTWWDEHGIGYDVVRADLGEPVPRELPAGYHGVVLLGGEMAAWEDERAPWLPDERALILSSVESSAPLLGVCLGGQLMTLAAGGVVDRAPVAEVGIYEIDLLPEAQGDPLFSVLPQGIPVAQYHQDAMLEVPEGAVVLASTPTCPVQAYRLGRSAWAIQFHPEVDAEILASWFPDDPEPVEKAGASVEKVMQDVVDREQEMLDGWRPFAVAFAEVVRASAGSPRP</sequence>
<dbReference type="PANTHER" id="PTHR42695:SF5">
    <property type="entry name" value="GLUTAMINE AMIDOTRANSFERASE YLR126C-RELATED"/>
    <property type="match status" value="1"/>
</dbReference>
<accession>A0ABW1T3N0</accession>
<dbReference type="RefSeq" id="WP_386767531.1">
    <property type="nucleotide sequence ID" value="NZ_JBHSTI010000008.1"/>
</dbReference>
<dbReference type="EMBL" id="JBHSTI010000008">
    <property type="protein sequence ID" value="MFC6238914.1"/>
    <property type="molecule type" value="Genomic_DNA"/>
</dbReference>
<reference evidence="3" key="1">
    <citation type="journal article" date="2019" name="Int. J. Syst. Evol. Microbiol.">
        <title>The Global Catalogue of Microorganisms (GCM) 10K type strain sequencing project: providing services to taxonomists for standard genome sequencing and annotation.</title>
        <authorList>
            <consortium name="The Broad Institute Genomics Platform"/>
            <consortium name="The Broad Institute Genome Sequencing Center for Infectious Disease"/>
            <person name="Wu L."/>
            <person name="Ma J."/>
        </authorList>
    </citation>
    <scope>NUCLEOTIDE SEQUENCE [LARGE SCALE GENOMIC DNA]</scope>
    <source>
        <strain evidence="3">CGMCC 4.7317</strain>
    </source>
</reference>
<name>A0ABW1T3N0_9ACTN</name>
<dbReference type="Pfam" id="PF00117">
    <property type="entry name" value="GATase"/>
    <property type="match status" value="1"/>
</dbReference>
<dbReference type="PROSITE" id="PS51273">
    <property type="entry name" value="GATASE_TYPE_1"/>
    <property type="match status" value="1"/>
</dbReference>
<dbReference type="PANTHER" id="PTHR42695">
    <property type="entry name" value="GLUTAMINE AMIDOTRANSFERASE YLR126C-RELATED"/>
    <property type="match status" value="1"/>
</dbReference>
<dbReference type="Gene3D" id="3.40.50.880">
    <property type="match status" value="1"/>
</dbReference>
<evidence type="ECO:0000313" key="2">
    <source>
        <dbReference type="EMBL" id="MFC6238914.1"/>
    </source>
</evidence>
<dbReference type="SUPFAM" id="SSF52317">
    <property type="entry name" value="Class I glutamine amidotransferase-like"/>
    <property type="match status" value="1"/>
</dbReference>
<dbReference type="InterPro" id="IPR029062">
    <property type="entry name" value="Class_I_gatase-like"/>
</dbReference>
<dbReference type="Proteomes" id="UP001596138">
    <property type="component" value="Unassembled WGS sequence"/>
</dbReference>
<protein>
    <submittedName>
        <fullName evidence="2">Type 1 glutamine amidotransferase</fullName>
    </submittedName>
</protein>
<comment type="caution">
    <text evidence="2">The sequence shown here is derived from an EMBL/GenBank/DDBJ whole genome shotgun (WGS) entry which is preliminary data.</text>
</comment>
<dbReference type="InterPro" id="IPR017926">
    <property type="entry name" value="GATASE"/>
</dbReference>
<keyword evidence="3" id="KW-1185">Reference proteome</keyword>
<evidence type="ECO:0000313" key="3">
    <source>
        <dbReference type="Proteomes" id="UP001596138"/>
    </source>
</evidence>
<dbReference type="InterPro" id="IPR044992">
    <property type="entry name" value="ChyE-like"/>
</dbReference>
<dbReference type="CDD" id="cd01741">
    <property type="entry name" value="GATase1_1"/>
    <property type="match status" value="1"/>
</dbReference>
<keyword evidence="2" id="KW-0315">Glutamine amidotransferase</keyword>